<evidence type="ECO:0000259" key="4">
    <source>
        <dbReference type="Pfam" id="PF04500"/>
    </source>
</evidence>
<dbReference type="Pfam" id="PF04500">
    <property type="entry name" value="FLYWCH"/>
    <property type="match status" value="1"/>
</dbReference>
<evidence type="ECO:0000313" key="5">
    <source>
        <dbReference type="EMBL" id="EDV48249.1"/>
    </source>
</evidence>
<dbReference type="AlphaFoldDB" id="B3P013"/>
<proteinExistence type="predicted"/>
<name>B3P013_DROER</name>
<evidence type="ECO:0000256" key="2">
    <source>
        <dbReference type="ARBA" id="ARBA00022771"/>
    </source>
</evidence>
<reference evidence="5 6" key="2">
    <citation type="journal article" date="2008" name="Bioinformatics">
        <title>Assembly reconciliation.</title>
        <authorList>
            <person name="Zimin A.V."/>
            <person name="Smith D.R."/>
            <person name="Sutton G."/>
            <person name="Yorke J.A."/>
        </authorList>
    </citation>
    <scope>NUCLEOTIDE SEQUENCE [LARGE SCALE GENOMIC DNA]</scope>
    <source>
        <strain evidence="5 6">TSC#14021-0224.01</strain>
    </source>
</reference>
<dbReference type="OMA" id="HNTPFIC"/>
<dbReference type="OrthoDB" id="2311693at2759"/>
<dbReference type="EMBL" id="CH954181">
    <property type="protein sequence ID" value="EDV48249.1"/>
    <property type="molecule type" value="Genomic_DNA"/>
</dbReference>
<dbReference type="InterPro" id="IPR007588">
    <property type="entry name" value="Znf_FLYWCH"/>
</dbReference>
<feature type="domain" description="FLYWCH-type" evidence="4">
    <location>
        <begin position="29"/>
        <end position="88"/>
    </location>
</feature>
<dbReference type="Proteomes" id="UP000008711">
    <property type="component" value="Unassembled WGS sequence"/>
</dbReference>
<reference evidence="5 6" key="1">
    <citation type="journal article" date="2007" name="Nature">
        <title>Evolution of genes and genomes on the Drosophila phylogeny.</title>
        <authorList>
            <consortium name="Drosophila 12 Genomes Consortium"/>
            <person name="Clark A.G."/>
            <person name="Eisen M.B."/>
            <person name="Smith D.R."/>
            <person name="Bergman C.M."/>
            <person name="Oliver B."/>
            <person name="Markow T.A."/>
            <person name="Kaufman T.C."/>
            <person name="Kellis M."/>
            <person name="Gelbart W."/>
            <person name="Iyer V.N."/>
            <person name="Pollard D.A."/>
            <person name="Sackton T.B."/>
            <person name="Larracuente A.M."/>
            <person name="Singh N.D."/>
            <person name="Abad J.P."/>
            <person name="Abt D.N."/>
            <person name="Adryan B."/>
            <person name="Aguade M."/>
            <person name="Akashi H."/>
            <person name="Anderson W.W."/>
            <person name="Aquadro C.F."/>
            <person name="Ardell D.H."/>
            <person name="Arguello R."/>
            <person name="Artieri C.G."/>
            <person name="Barbash D.A."/>
            <person name="Barker D."/>
            <person name="Barsanti P."/>
            <person name="Batterham P."/>
            <person name="Batzoglou S."/>
            <person name="Begun D."/>
            <person name="Bhutkar A."/>
            <person name="Blanco E."/>
            <person name="Bosak S.A."/>
            <person name="Bradley R.K."/>
            <person name="Brand A.D."/>
            <person name="Brent M.R."/>
            <person name="Brooks A.N."/>
            <person name="Brown R.H."/>
            <person name="Butlin R.K."/>
            <person name="Caggese C."/>
            <person name="Calvi B.R."/>
            <person name="Bernardo de Carvalho A."/>
            <person name="Caspi A."/>
            <person name="Castrezana S."/>
            <person name="Celniker S.E."/>
            <person name="Chang J.L."/>
            <person name="Chapple C."/>
            <person name="Chatterji S."/>
            <person name="Chinwalla A."/>
            <person name="Civetta A."/>
            <person name="Clifton S.W."/>
            <person name="Comeron J.M."/>
            <person name="Costello J.C."/>
            <person name="Coyne J.A."/>
            <person name="Daub J."/>
            <person name="David R.G."/>
            <person name="Delcher A.L."/>
            <person name="Delehaunty K."/>
            <person name="Do C.B."/>
            <person name="Ebling H."/>
            <person name="Edwards K."/>
            <person name="Eickbush T."/>
            <person name="Evans J.D."/>
            <person name="Filipski A."/>
            <person name="Findeiss S."/>
            <person name="Freyhult E."/>
            <person name="Fulton L."/>
            <person name="Fulton R."/>
            <person name="Garcia A.C."/>
            <person name="Gardiner A."/>
            <person name="Garfield D.A."/>
            <person name="Garvin B.E."/>
            <person name="Gibson G."/>
            <person name="Gilbert D."/>
            <person name="Gnerre S."/>
            <person name="Godfrey J."/>
            <person name="Good R."/>
            <person name="Gotea V."/>
            <person name="Gravely B."/>
            <person name="Greenberg A.J."/>
            <person name="Griffiths-Jones S."/>
            <person name="Gross S."/>
            <person name="Guigo R."/>
            <person name="Gustafson E.A."/>
            <person name="Haerty W."/>
            <person name="Hahn M.W."/>
            <person name="Halligan D.L."/>
            <person name="Halpern A.L."/>
            <person name="Halter G.M."/>
            <person name="Han M.V."/>
            <person name="Heger A."/>
            <person name="Hillier L."/>
            <person name="Hinrichs A.S."/>
            <person name="Holmes I."/>
            <person name="Hoskins R.A."/>
            <person name="Hubisz M.J."/>
            <person name="Hultmark D."/>
            <person name="Huntley M.A."/>
            <person name="Jaffe D.B."/>
            <person name="Jagadeeshan S."/>
            <person name="Jeck W.R."/>
            <person name="Johnson J."/>
            <person name="Jones C.D."/>
            <person name="Jordan W.C."/>
            <person name="Karpen G.H."/>
            <person name="Kataoka E."/>
            <person name="Keightley P.D."/>
            <person name="Kheradpour P."/>
            <person name="Kirkness E.F."/>
            <person name="Koerich L.B."/>
            <person name="Kristiansen K."/>
            <person name="Kudrna D."/>
            <person name="Kulathinal R.J."/>
            <person name="Kumar S."/>
            <person name="Kwok R."/>
            <person name="Lander E."/>
            <person name="Langley C.H."/>
            <person name="Lapoint R."/>
            <person name="Lazzaro B.P."/>
            <person name="Lee S.J."/>
            <person name="Levesque L."/>
            <person name="Li R."/>
            <person name="Lin C.F."/>
            <person name="Lin M.F."/>
            <person name="Lindblad-Toh K."/>
            <person name="Llopart A."/>
            <person name="Long M."/>
            <person name="Low L."/>
            <person name="Lozovsky E."/>
            <person name="Lu J."/>
            <person name="Luo M."/>
            <person name="Machado C.A."/>
            <person name="Makalowski W."/>
            <person name="Marzo M."/>
            <person name="Matsuda M."/>
            <person name="Matzkin L."/>
            <person name="McAllister B."/>
            <person name="McBride C.S."/>
            <person name="McKernan B."/>
            <person name="McKernan K."/>
            <person name="Mendez-Lago M."/>
            <person name="Minx P."/>
            <person name="Mollenhauer M.U."/>
            <person name="Montooth K."/>
            <person name="Mount S.M."/>
            <person name="Mu X."/>
            <person name="Myers E."/>
            <person name="Negre B."/>
            <person name="Newfeld S."/>
            <person name="Nielsen R."/>
            <person name="Noor M.A."/>
            <person name="O'Grady P."/>
            <person name="Pachter L."/>
            <person name="Papaceit M."/>
            <person name="Parisi M.J."/>
            <person name="Parisi M."/>
            <person name="Parts L."/>
            <person name="Pedersen J.S."/>
            <person name="Pesole G."/>
            <person name="Phillippy A.M."/>
            <person name="Ponting C.P."/>
            <person name="Pop M."/>
            <person name="Porcelli D."/>
            <person name="Powell J.R."/>
            <person name="Prohaska S."/>
            <person name="Pruitt K."/>
            <person name="Puig M."/>
            <person name="Quesneville H."/>
            <person name="Ram K.R."/>
            <person name="Rand D."/>
            <person name="Rasmussen M.D."/>
            <person name="Reed L.K."/>
            <person name="Reenan R."/>
            <person name="Reily A."/>
            <person name="Remington K.A."/>
            <person name="Rieger T.T."/>
            <person name="Ritchie M.G."/>
            <person name="Robin C."/>
            <person name="Rogers Y.H."/>
            <person name="Rohde C."/>
            <person name="Rozas J."/>
            <person name="Rubenfield M.J."/>
            <person name="Ruiz A."/>
            <person name="Russo S."/>
            <person name="Salzberg S.L."/>
            <person name="Sanchez-Gracia A."/>
            <person name="Saranga D.J."/>
            <person name="Sato H."/>
            <person name="Schaeffer S.W."/>
            <person name="Schatz M.C."/>
            <person name="Schlenke T."/>
            <person name="Schwartz R."/>
            <person name="Segarra C."/>
            <person name="Singh R.S."/>
            <person name="Sirot L."/>
            <person name="Sirota M."/>
            <person name="Sisneros N.B."/>
            <person name="Smith C.D."/>
            <person name="Smith T.F."/>
            <person name="Spieth J."/>
            <person name="Stage D.E."/>
            <person name="Stark A."/>
            <person name="Stephan W."/>
            <person name="Strausberg R.L."/>
            <person name="Strempel S."/>
            <person name="Sturgill D."/>
            <person name="Sutton G."/>
            <person name="Sutton G.G."/>
            <person name="Tao W."/>
            <person name="Teichmann S."/>
            <person name="Tobari Y.N."/>
            <person name="Tomimura Y."/>
            <person name="Tsolas J.M."/>
            <person name="Valente V.L."/>
            <person name="Venter E."/>
            <person name="Venter J.C."/>
            <person name="Vicario S."/>
            <person name="Vieira F.G."/>
            <person name="Vilella A.J."/>
            <person name="Villasante A."/>
            <person name="Walenz B."/>
            <person name="Wang J."/>
            <person name="Wasserman M."/>
            <person name="Watts T."/>
            <person name="Wilson D."/>
            <person name="Wilson R.K."/>
            <person name="Wing R.A."/>
            <person name="Wolfner M.F."/>
            <person name="Wong A."/>
            <person name="Wong G.K."/>
            <person name="Wu C.I."/>
            <person name="Wu G."/>
            <person name="Yamamoto D."/>
            <person name="Yang H.P."/>
            <person name="Yang S.P."/>
            <person name="Yorke J.A."/>
            <person name="Yoshida K."/>
            <person name="Zdobnov E."/>
            <person name="Zhang P."/>
            <person name="Zhang Y."/>
            <person name="Zimin A.V."/>
            <person name="Baldwin J."/>
            <person name="Abdouelleil A."/>
            <person name="Abdulkadir J."/>
            <person name="Abebe A."/>
            <person name="Abera B."/>
            <person name="Abreu J."/>
            <person name="Acer S.C."/>
            <person name="Aftuck L."/>
            <person name="Alexander A."/>
            <person name="An P."/>
            <person name="Anderson E."/>
            <person name="Anderson S."/>
            <person name="Arachi H."/>
            <person name="Azer M."/>
            <person name="Bachantsang P."/>
            <person name="Barry A."/>
            <person name="Bayul T."/>
            <person name="Berlin A."/>
            <person name="Bessette D."/>
            <person name="Bloom T."/>
            <person name="Blye J."/>
            <person name="Boguslavskiy L."/>
            <person name="Bonnet C."/>
            <person name="Boukhgalter B."/>
            <person name="Bourzgui I."/>
            <person name="Brown A."/>
            <person name="Cahill P."/>
            <person name="Channer S."/>
            <person name="Cheshatsang Y."/>
            <person name="Chuda L."/>
            <person name="Citroen M."/>
            <person name="Collymore A."/>
            <person name="Cooke P."/>
            <person name="Costello M."/>
            <person name="D'Aco K."/>
            <person name="Daza R."/>
            <person name="De Haan G."/>
            <person name="DeGray S."/>
            <person name="DeMaso C."/>
            <person name="Dhargay N."/>
            <person name="Dooley K."/>
            <person name="Dooley E."/>
            <person name="Doricent M."/>
            <person name="Dorje P."/>
            <person name="Dorjee K."/>
            <person name="Dupes A."/>
            <person name="Elong R."/>
            <person name="Falk J."/>
            <person name="Farina A."/>
            <person name="Faro S."/>
            <person name="Ferguson D."/>
            <person name="Fisher S."/>
            <person name="Foley C.D."/>
            <person name="Franke A."/>
            <person name="Friedrich D."/>
            <person name="Gadbois L."/>
            <person name="Gearin G."/>
            <person name="Gearin C.R."/>
            <person name="Giannoukos G."/>
            <person name="Goode T."/>
            <person name="Graham J."/>
            <person name="Grandbois E."/>
            <person name="Grewal S."/>
            <person name="Gyaltsen K."/>
            <person name="Hafez N."/>
            <person name="Hagos B."/>
            <person name="Hall J."/>
            <person name="Henson C."/>
            <person name="Hollinger A."/>
            <person name="Honan T."/>
            <person name="Huard M.D."/>
            <person name="Hughes L."/>
            <person name="Hurhula B."/>
            <person name="Husby M.E."/>
            <person name="Kamat A."/>
            <person name="Kanga B."/>
            <person name="Kashin S."/>
            <person name="Khazanovich D."/>
            <person name="Kisner P."/>
            <person name="Lance K."/>
            <person name="Lara M."/>
            <person name="Lee W."/>
            <person name="Lennon N."/>
            <person name="Letendre F."/>
            <person name="LeVine R."/>
            <person name="Lipovsky A."/>
            <person name="Liu X."/>
            <person name="Liu J."/>
            <person name="Liu S."/>
            <person name="Lokyitsang T."/>
            <person name="Lokyitsang Y."/>
            <person name="Lubonja R."/>
            <person name="Lui A."/>
            <person name="MacDonald P."/>
            <person name="Magnisalis V."/>
            <person name="Maru K."/>
            <person name="Matthews C."/>
            <person name="McCusker W."/>
            <person name="McDonough S."/>
            <person name="Mehta T."/>
            <person name="Meldrim J."/>
            <person name="Meneus L."/>
            <person name="Mihai O."/>
            <person name="Mihalev A."/>
            <person name="Mihova T."/>
            <person name="Mittelman R."/>
            <person name="Mlenga V."/>
            <person name="Montmayeur A."/>
            <person name="Mulrain L."/>
            <person name="Navidi A."/>
            <person name="Naylor J."/>
            <person name="Negash T."/>
            <person name="Nguyen T."/>
            <person name="Nguyen N."/>
            <person name="Nicol R."/>
            <person name="Norbu C."/>
            <person name="Norbu N."/>
            <person name="Novod N."/>
            <person name="O'Neill B."/>
            <person name="Osman S."/>
            <person name="Markiewicz E."/>
            <person name="Oyono O.L."/>
            <person name="Patti C."/>
            <person name="Phunkhang P."/>
            <person name="Pierre F."/>
            <person name="Priest M."/>
            <person name="Raghuraman S."/>
            <person name="Rege F."/>
            <person name="Reyes R."/>
            <person name="Rise C."/>
            <person name="Rogov P."/>
            <person name="Ross K."/>
            <person name="Ryan E."/>
            <person name="Settipalli S."/>
            <person name="Shea T."/>
            <person name="Sherpa N."/>
            <person name="Shi L."/>
            <person name="Shih D."/>
            <person name="Sparrow T."/>
            <person name="Spaulding J."/>
            <person name="Stalker J."/>
            <person name="Stange-Thomann N."/>
            <person name="Stavropoulos S."/>
            <person name="Stone C."/>
            <person name="Strader C."/>
            <person name="Tesfaye S."/>
            <person name="Thomson T."/>
            <person name="Thoulutsang Y."/>
            <person name="Thoulutsang D."/>
            <person name="Topham K."/>
            <person name="Topping I."/>
            <person name="Tsamla T."/>
            <person name="Vassiliev H."/>
            <person name="Vo A."/>
            <person name="Wangchuk T."/>
            <person name="Wangdi T."/>
            <person name="Weiand M."/>
            <person name="Wilkinson J."/>
            <person name="Wilson A."/>
            <person name="Yadav S."/>
            <person name="Young G."/>
            <person name="Yu Q."/>
            <person name="Zembek L."/>
            <person name="Zhong D."/>
            <person name="Zimmer A."/>
            <person name="Zwirko Z."/>
            <person name="Jaffe D.B."/>
            <person name="Alvarez P."/>
            <person name="Brockman W."/>
            <person name="Butler J."/>
            <person name="Chin C."/>
            <person name="Gnerre S."/>
            <person name="Grabherr M."/>
            <person name="Kleber M."/>
            <person name="Mauceli E."/>
            <person name="MacCallum I."/>
        </authorList>
    </citation>
    <scope>NUCLEOTIDE SEQUENCE [LARGE SCALE GENOMIC DNA]</scope>
    <source>
        <strain evidence="5 6">TSC#14021-0224.01</strain>
    </source>
</reference>
<accession>B3P013</accession>
<organism evidence="5 6">
    <name type="scientific">Drosophila erecta</name>
    <name type="common">Fruit fly</name>
    <dbReference type="NCBI Taxonomy" id="7220"/>
    <lineage>
        <taxon>Eukaryota</taxon>
        <taxon>Metazoa</taxon>
        <taxon>Ecdysozoa</taxon>
        <taxon>Arthropoda</taxon>
        <taxon>Hexapoda</taxon>
        <taxon>Insecta</taxon>
        <taxon>Pterygota</taxon>
        <taxon>Neoptera</taxon>
        <taxon>Endopterygota</taxon>
        <taxon>Diptera</taxon>
        <taxon>Brachycera</taxon>
        <taxon>Muscomorpha</taxon>
        <taxon>Ephydroidea</taxon>
        <taxon>Drosophilidae</taxon>
        <taxon>Drosophila</taxon>
        <taxon>Sophophora</taxon>
    </lineage>
</organism>
<keyword evidence="1" id="KW-0479">Metal-binding</keyword>
<keyword evidence="3" id="KW-0862">Zinc</keyword>
<dbReference type="PhylomeDB" id="B3P013"/>
<dbReference type="HOGENOM" id="CLU_170582_0_0_1"/>
<evidence type="ECO:0000313" key="6">
    <source>
        <dbReference type="Proteomes" id="UP000008711"/>
    </source>
</evidence>
<dbReference type="eggNOG" id="ENOG502T9RN">
    <property type="taxonomic scope" value="Eukaryota"/>
</dbReference>
<evidence type="ECO:0000256" key="1">
    <source>
        <dbReference type="ARBA" id="ARBA00022723"/>
    </source>
</evidence>
<evidence type="ECO:0000256" key="3">
    <source>
        <dbReference type="ARBA" id="ARBA00022833"/>
    </source>
</evidence>
<dbReference type="GO" id="GO:0008270">
    <property type="term" value="F:zinc ion binding"/>
    <property type="evidence" value="ECO:0007669"/>
    <property type="project" value="UniProtKB-KW"/>
</dbReference>
<sequence>MFFVSDRRRYSKKLLQFDGPAEFNLAAHRRPRLIIANEHFIVHRILGKDNLIGSWRCMYHHKGCKARASTFMVDSEVKYRSTCSSHNHKNVRAKLQSLKMPWVSTD</sequence>
<gene>
    <name evidence="5" type="primary">Dere\GG14583</name>
    <name evidence="5" type="ORF">Dere_GG14583</name>
</gene>
<protein>
    <submittedName>
        <fullName evidence="5">GG14583</fullName>
    </submittedName>
</protein>
<keyword evidence="2" id="KW-0863">Zinc-finger</keyword>
<keyword evidence="6" id="KW-1185">Reference proteome</keyword>
<dbReference type="Gene3D" id="2.20.25.240">
    <property type="match status" value="1"/>
</dbReference>